<evidence type="ECO:0000313" key="1">
    <source>
        <dbReference type="EMBL" id="KJV06155.1"/>
    </source>
</evidence>
<dbReference type="Proteomes" id="UP000033684">
    <property type="component" value="Unassembled WGS sequence"/>
</dbReference>
<sequence length="178" mass="18000">MLHATISGNVVTQSTTATNHSILAFLTSTIGQISPARIRVDNNTVINNSTSGSTRGILVDTPDTSTSPSFDATVTNNSVAIGDSINGVSGLVAQARKASETCTSLSGNTVTFPNGTPSGIQGLRARQADTAVYDLQTSVSCTGTAATVLSCLNPSATTEVLGTINTVSPGTCLLPVTP</sequence>
<keyword evidence="2" id="KW-1185">Reference proteome</keyword>
<comment type="caution">
    <text evidence="1">The sequence shown here is derived from an EMBL/GenBank/DDBJ whole genome shotgun (WGS) entry which is preliminary data.</text>
</comment>
<accession>A0A0F3IH94</accession>
<dbReference type="EMBL" id="LAJX01000131">
    <property type="protein sequence ID" value="KJV06155.1"/>
    <property type="molecule type" value="Genomic_DNA"/>
</dbReference>
<dbReference type="SUPFAM" id="SSF51126">
    <property type="entry name" value="Pectin lyase-like"/>
    <property type="match status" value="1"/>
</dbReference>
<dbReference type="InterPro" id="IPR011050">
    <property type="entry name" value="Pectin_lyase_fold/virulence"/>
</dbReference>
<reference evidence="1 2" key="2">
    <citation type="journal article" date="2016" name="Microb. Ecol.">
        <title>Genome Characteristics of a Novel Type I Methanotroph (Sn10-6) Isolated from a Flooded Indian Rice Field.</title>
        <authorList>
            <person name="Rahalkar M.C."/>
            <person name="Pandit P.S."/>
            <person name="Dhakephalkar P.K."/>
            <person name="Pore S."/>
            <person name="Arora P."/>
            <person name="Kapse N."/>
        </authorList>
    </citation>
    <scope>NUCLEOTIDE SEQUENCE [LARGE SCALE GENOMIC DNA]</scope>
    <source>
        <strain evidence="1 2">Sn10-6</strain>
    </source>
</reference>
<evidence type="ECO:0008006" key="3">
    <source>
        <dbReference type="Google" id="ProtNLM"/>
    </source>
</evidence>
<organism evidence="1 2">
    <name type="scientific">Methylocucumis oryzae</name>
    <dbReference type="NCBI Taxonomy" id="1632867"/>
    <lineage>
        <taxon>Bacteria</taxon>
        <taxon>Pseudomonadati</taxon>
        <taxon>Pseudomonadota</taxon>
        <taxon>Gammaproteobacteria</taxon>
        <taxon>Methylococcales</taxon>
        <taxon>Methylococcaceae</taxon>
        <taxon>Methylocucumis</taxon>
    </lineage>
</organism>
<reference evidence="2" key="1">
    <citation type="submission" date="2015-03" db="EMBL/GenBank/DDBJ databases">
        <title>Draft genome sequence of a novel methanotroph (Sn10-6) isolated from flooded ricefield rhizosphere in India.</title>
        <authorList>
            <person name="Pandit P.S."/>
            <person name="Pore S.D."/>
            <person name="Arora P."/>
            <person name="Kapse N.G."/>
            <person name="Dhakephalkar P.K."/>
            <person name="Rahalkar M.C."/>
        </authorList>
    </citation>
    <scope>NUCLEOTIDE SEQUENCE [LARGE SCALE GENOMIC DNA]</scope>
    <source>
        <strain evidence="2">Sn10-6</strain>
    </source>
</reference>
<gene>
    <name evidence="1" type="ORF">VZ94_13215</name>
</gene>
<name>A0A0F3IH94_9GAMM</name>
<evidence type="ECO:0000313" key="2">
    <source>
        <dbReference type="Proteomes" id="UP000033684"/>
    </source>
</evidence>
<protein>
    <recommendedName>
        <fullName evidence="3">Right handed beta helix domain-containing protein</fullName>
    </recommendedName>
</protein>
<dbReference type="AlphaFoldDB" id="A0A0F3IH94"/>
<proteinExistence type="predicted"/>